<organism evidence="2 3">
    <name type="scientific">Clostridium mobile</name>
    <dbReference type="NCBI Taxonomy" id="2841512"/>
    <lineage>
        <taxon>Bacteria</taxon>
        <taxon>Bacillati</taxon>
        <taxon>Bacillota</taxon>
        <taxon>Clostridia</taxon>
        <taxon>Eubacteriales</taxon>
        <taxon>Clostridiaceae</taxon>
        <taxon>Clostridium</taxon>
    </lineage>
</organism>
<dbReference type="PANTHER" id="PTHR42692">
    <property type="entry name" value="NUCLEOTIDE PYROPHOSPHOHYDROLASE"/>
    <property type="match status" value="1"/>
</dbReference>
<dbReference type="PIRSF" id="PIRSF036521">
    <property type="entry name" value="UCP036521_pph"/>
    <property type="match status" value="1"/>
</dbReference>
<evidence type="ECO:0000259" key="1">
    <source>
        <dbReference type="Pfam" id="PF03819"/>
    </source>
</evidence>
<evidence type="ECO:0000313" key="3">
    <source>
        <dbReference type="Proteomes" id="UP000726170"/>
    </source>
</evidence>
<dbReference type="Pfam" id="PF03819">
    <property type="entry name" value="MazG"/>
    <property type="match status" value="1"/>
</dbReference>
<dbReference type="EMBL" id="JAHLQF010000003">
    <property type="protein sequence ID" value="MBU5485116.1"/>
    <property type="molecule type" value="Genomic_DNA"/>
</dbReference>
<gene>
    <name evidence="2" type="ORF">KQI86_12300</name>
</gene>
<dbReference type="InterPro" id="IPR047046">
    <property type="entry name" value="YpjD/YvdC"/>
</dbReference>
<dbReference type="RefSeq" id="WP_216439687.1">
    <property type="nucleotide sequence ID" value="NZ_JAHLQF010000003.1"/>
</dbReference>
<keyword evidence="3" id="KW-1185">Reference proteome</keyword>
<name>A0ABS6EIT0_9CLOT</name>
<comment type="caution">
    <text evidence="2">The sequence shown here is derived from an EMBL/GenBank/DDBJ whole genome shotgun (WGS) entry which is preliminary data.</text>
</comment>
<dbReference type="Proteomes" id="UP000726170">
    <property type="component" value="Unassembled WGS sequence"/>
</dbReference>
<dbReference type="InterPro" id="IPR004518">
    <property type="entry name" value="MazG-like_dom"/>
</dbReference>
<sequence length="105" mass="11976">MNLSDIQNKINKFTEDKLINSRVDVRIIDLTSEVGELSKEVLKGTDYGNKQFSITKNWKSELGDVLFSLICIANETNTNLEDCLNYALYKYEKRFESKGDLSSGN</sequence>
<feature type="domain" description="NTP pyrophosphohydrolase MazG-like" evidence="1">
    <location>
        <begin position="30"/>
        <end position="94"/>
    </location>
</feature>
<accession>A0ABS6EIT0</accession>
<dbReference type="InterPro" id="IPR011411">
    <property type="entry name" value="MazG-related_YvdC"/>
</dbReference>
<dbReference type="PANTHER" id="PTHR42692:SF2">
    <property type="entry name" value="IG HYPOTHETICAL 16995"/>
    <property type="match status" value="1"/>
</dbReference>
<reference evidence="2 3" key="1">
    <citation type="submission" date="2021-06" db="EMBL/GenBank/DDBJ databases">
        <authorList>
            <person name="Sun Q."/>
            <person name="Li D."/>
        </authorList>
    </citation>
    <scope>NUCLEOTIDE SEQUENCE [LARGE SCALE GENOMIC DNA]</scope>
    <source>
        <strain evidence="2 3">MSJ-11</strain>
    </source>
</reference>
<protein>
    <recommendedName>
        <fullName evidence="1">NTP pyrophosphohydrolase MazG-like domain-containing protein</fullName>
    </recommendedName>
</protein>
<proteinExistence type="predicted"/>
<evidence type="ECO:0000313" key="2">
    <source>
        <dbReference type="EMBL" id="MBU5485116.1"/>
    </source>
</evidence>